<dbReference type="Proteomes" id="UP001201980">
    <property type="component" value="Unassembled WGS sequence"/>
</dbReference>
<evidence type="ECO:0000256" key="2">
    <source>
        <dbReference type="ARBA" id="ARBA00004240"/>
    </source>
</evidence>
<dbReference type="Pfam" id="PF05057">
    <property type="entry name" value="DUF676"/>
    <property type="match status" value="1"/>
</dbReference>
<evidence type="ECO:0000313" key="11">
    <source>
        <dbReference type="EMBL" id="KAJ2904417.1"/>
    </source>
</evidence>
<dbReference type="InterPro" id="IPR007751">
    <property type="entry name" value="DUF676_lipase-like"/>
</dbReference>
<comment type="subcellular location">
    <subcellularLocation>
        <location evidence="2">Endoplasmic reticulum</location>
    </subcellularLocation>
    <subcellularLocation>
        <location evidence="3">Membrane</location>
    </subcellularLocation>
    <subcellularLocation>
        <location evidence="1">Mitochondrion</location>
    </subcellularLocation>
</comment>
<keyword evidence="7" id="KW-0496">Mitochondrion</keyword>
<feature type="domain" description="DUF676" evidence="9">
    <location>
        <begin position="127"/>
        <end position="182"/>
    </location>
</feature>
<sequence length="605" mass="67637">MDPTAVRPTGLTVLAPNLFLANFIPRRVLFVHGFRGHPERTWTQMGKQGNFFKSQRKGPSSSARGSVYWPRDLLPATMPHARALTYGYDTNISRVLGQPPVQCSIDDIFRNLLLALEDQRQACPEQPLLFVAHSLGGIVAKALLCRASTASAPHGQVRSALRPTIGAIFGTPHLGADPRRAAHRIVTFLAKAVGVRANDIIVDTLMPGNDRLLRLVEEFVSVARPAQWKIHCFAGGAWGDIVWGQQGSAAFSRIWRTRPAAPGFNTNDTSCIGNLPATPNASQSNASSLLVGMSGNISFHKFTKALRWWRKVEPPAESTVSPAELKKNLEASLNFRQFDHRLGRAHFQTCSWLGTVNEHTRWINSANRSNHHGFFWIKGQPGTGKSTLMKSLVEDARKRSKKNKDQVFSFVDALDECQEDEVRQMVSAFRDIGRLTRESRDDRHVDFHACFAGRHYPRIPTSPVIEMVLLGGASGIFMWVCVVVDILNKEDGKDNDRMLLCIQWVLLSQRPLIPAELYFALRCGTEPFVSASDVASAAPEIQKRYLISSSKGLVEIAQSEKSTIVQFIHESVRDFLLEGNEITEVWPELYMVLGSVHRRWRLTCW</sequence>
<dbReference type="Gene3D" id="3.40.50.300">
    <property type="entry name" value="P-loop containing nucleotide triphosphate hydrolases"/>
    <property type="match status" value="1"/>
</dbReference>
<dbReference type="InterPro" id="IPR052374">
    <property type="entry name" value="SERAC1"/>
</dbReference>
<evidence type="ECO:0000256" key="1">
    <source>
        <dbReference type="ARBA" id="ARBA00004173"/>
    </source>
</evidence>
<protein>
    <submittedName>
        <fullName evidence="11">Ankyrin</fullName>
    </submittedName>
</protein>
<dbReference type="AlphaFoldDB" id="A0AAD5S2M0"/>
<dbReference type="SUPFAM" id="SSF52540">
    <property type="entry name" value="P-loop containing nucleoside triphosphate hydrolases"/>
    <property type="match status" value="1"/>
</dbReference>
<comment type="similarity">
    <text evidence="4">Belongs to the putative lipase ROG1 family.</text>
</comment>
<dbReference type="PANTHER" id="PTHR48182:SF2">
    <property type="entry name" value="PROTEIN SERAC1"/>
    <property type="match status" value="1"/>
</dbReference>
<reference evidence="11" key="1">
    <citation type="submission" date="2022-07" db="EMBL/GenBank/DDBJ databases">
        <title>Draft genome sequence of Zalerion maritima ATCC 34329, a (micro)plastics degrading marine fungus.</title>
        <authorList>
            <person name="Paco A."/>
            <person name="Goncalves M.F.M."/>
            <person name="Rocha-Santos T.A.P."/>
            <person name="Alves A."/>
        </authorList>
    </citation>
    <scope>NUCLEOTIDE SEQUENCE</scope>
    <source>
        <strain evidence="11">ATCC 34329</strain>
    </source>
</reference>
<dbReference type="Gene3D" id="3.40.50.1820">
    <property type="entry name" value="alpha/beta hydrolase"/>
    <property type="match status" value="1"/>
</dbReference>
<keyword evidence="5" id="KW-0677">Repeat</keyword>
<dbReference type="EMBL" id="JAKWBI020000054">
    <property type="protein sequence ID" value="KAJ2904417.1"/>
    <property type="molecule type" value="Genomic_DNA"/>
</dbReference>
<evidence type="ECO:0000256" key="5">
    <source>
        <dbReference type="ARBA" id="ARBA00022737"/>
    </source>
</evidence>
<evidence type="ECO:0000259" key="9">
    <source>
        <dbReference type="Pfam" id="PF05057"/>
    </source>
</evidence>
<evidence type="ECO:0000256" key="6">
    <source>
        <dbReference type="ARBA" id="ARBA00022824"/>
    </source>
</evidence>
<dbReference type="SUPFAM" id="SSF53474">
    <property type="entry name" value="alpha/beta-Hydrolases"/>
    <property type="match status" value="1"/>
</dbReference>
<organism evidence="11 12">
    <name type="scientific">Zalerion maritima</name>
    <dbReference type="NCBI Taxonomy" id="339359"/>
    <lineage>
        <taxon>Eukaryota</taxon>
        <taxon>Fungi</taxon>
        <taxon>Dikarya</taxon>
        <taxon>Ascomycota</taxon>
        <taxon>Pezizomycotina</taxon>
        <taxon>Sordariomycetes</taxon>
        <taxon>Lulworthiomycetidae</taxon>
        <taxon>Lulworthiales</taxon>
        <taxon>Lulworthiaceae</taxon>
        <taxon>Zalerion</taxon>
    </lineage>
</organism>
<keyword evidence="8" id="KW-0472">Membrane</keyword>
<dbReference type="Pfam" id="PF24883">
    <property type="entry name" value="NPHP3_N"/>
    <property type="match status" value="1"/>
</dbReference>
<evidence type="ECO:0000313" key="12">
    <source>
        <dbReference type="Proteomes" id="UP001201980"/>
    </source>
</evidence>
<proteinExistence type="inferred from homology"/>
<dbReference type="InterPro" id="IPR027417">
    <property type="entry name" value="P-loop_NTPase"/>
</dbReference>
<keyword evidence="6" id="KW-0256">Endoplasmic reticulum</keyword>
<evidence type="ECO:0000256" key="7">
    <source>
        <dbReference type="ARBA" id="ARBA00023128"/>
    </source>
</evidence>
<evidence type="ECO:0000256" key="8">
    <source>
        <dbReference type="ARBA" id="ARBA00023136"/>
    </source>
</evidence>
<dbReference type="InterPro" id="IPR029058">
    <property type="entry name" value="AB_hydrolase_fold"/>
</dbReference>
<comment type="caution">
    <text evidence="11">The sequence shown here is derived from an EMBL/GenBank/DDBJ whole genome shotgun (WGS) entry which is preliminary data.</text>
</comment>
<accession>A0AAD5S2M0</accession>
<dbReference type="GO" id="GO:0005783">
    <property type="term" value="C:endoplasmic reticulum"/>
    <property type="evidence" value="ECO:0007669"/>
    <property type="project" value="UniProtKB-SubCell"/>
</dbReference>
<dbReference type="InterPro" id="IPR056884">
    <property type="entry name" value="NPHP3-like_N"/>
</dbReference>
<evidence type="ECO:0000256" key="4">
    <source>
        <dbReference type="ARBA" id="ARBA00007920"/>
    </source>
</evidence>
<evidence type="ECO:0000256" key="3">
    <source>
        <dbReference type="ARBA" id="ARBA00004370"/>
    </source>
</evidence>
<dbReference type="PANTHER" id="PTHR48182">
    <property type="entry name" value="PROTEIN SERAC1"/>
    <property type="match status" value="1"/>
</dbReference>
<evidence type="ECO:0000259" key="10">
    <source>
        <dbReference type="Pfam" id="PF24883"/>
    </source>
</evidence>
<name>A0AAD5S2M0_9PEZI</name>
<dbReference type="GO" id="GO:0016020">
    <property type="term" value="C:membrane"/>
    <property type="evidence" value="ECO:0007669"/>
    <property type="project" value="UniProtKB-SubCell"/>
</dbReference>
<gene>
    <name evidence="11" type="ORF">MKZ38_008090</name>
</gene>
<feature type="domain" description="Nephrocystin 3-like N-terminal" evidence="10">
    <location>
        <begin position="348"/>
        <end position="401"/>
    </location>
</feature>
<dbReference type="GO" id="GO:0005739">
    <property type="term" value="C:mitochondrion"/>
    <property type="evidence" value="ECO:0007669"/>
    <property type="project" value="UniProtKB-SubCell"/>
</dbReference>
<keyword evidence="12" id="KW-1185">Reference proteome</keyword>